<dbReference type="Gene3D" id="3.40.630.30">
    <property type="match status" value="1"/>
</dbReference>
<dbReference type="PANTHER" id="PTHR43610">
    <property type="entry name" value="BLL6696 PROTEIN"/>
    <property type="match status" value="1"/>
</dbReference>
<reference evidence="2 3" key="1">
    <citation type="submission" date="2024-05" db="EMBL/GenBank/DDBJ databases">
        <title>Roseateles sp. 2.12 16S ribosomal RNA gene Genome sequencing and assembly.</title>
        <authorList>
            <person name="Woo H."/>
        </authorList>
    </citation>
    <scope>NUCLEOTIDE SEQUENCE [LARGE SCALE GENOMIC DNA]</scope>
    <source>
        <strain evidence="2 3">2.12</strain>
    </source>
</reference>
<dbReference type="InterPro" id="IPR000182">
    <property type="entry name" value="GNAT_dom"/>
</dbReference>
<evidence type="ECO:0000313" key="2">
    <source>
        <dbReference type="EMBL" id="MEO3714153.1"/>
    </source>
</evidence>
<gene>
    <name evidence="2" type="ORF">ABDJ40_15415</name>
</gene>
<dbReference type="Pfam" id="PF13302">
    <property type="entry name" value="Acetyltransf_3"/>
    <property type="match status" value="1"/>
</dbReference>
<dbReference type="Proteomes" id="UP001462640">
    <property type="component" value="Unassembled WGS sequence"/>
</dbReference>
<dbReference type="PROSITE" id="PS51186">
    <property type="entry name" value="GNAT"/>
    <property type="match status" value="1"/>
</dbReference>
<protein>
    <submittedName>
        <fullName evidence="2">GNAT family protein</fullName>
        <ecNumber evidence="2">2.-.-.-</ecNumber>
    </submittedName>
</protein>
<accession>A0ABV0GGE8</accession>
<sequence length="198" mass="21910">MTRPDPLDVRPVTLTGRLVQLEPLSLDHVDGLCEQGLDPALWRWIPTCVSTPAEMQVYVEAALADQARGQALPFVIRERSSGRIVGNTRFGNISAADRRLEIGWTWVAASHQRTGVNTEAKTLLLTHAFETLGAHRVELKTDALNEKSRNAIARIGAVQEGIFRRHMVCASGRVRDTVYFSIIDSEWPAVKARLAAMA</sequence>
<feature type="domain" description="N-acetyltransferase" evidence="1">
    <location>
        <begin position="19"/>
        <end position="181"/>
    </location>
</feature>
<dbReference type="GO" id="GO:0016740">
    <property type="term" value="F:transferase activity"/>
    <property type="evidence" value="ECO:0007669"/>
    <property type="project" value="UniProtKB-KW"/>
</dbReference>
<evidence type="ECO:0000313" key="3">
    <source>
        <dbReference type="Proteomes" id="UP001462640"/>
    </source>
</evidence>
<dbReference type="PANTHER" id="PTHR43610:SF1">
    <property type="entry name" value="N-ACETYLTRANSFERASE DOMAIN-CONTAINING PROTEIN"/>
    <property type="match status" value="1"/>
</dbReference>
<dbReference type="InterPro" id="IPR016181">
    <property type="entry name" value="Acyl_CoA_acyltransferase"/>
</dbReference>
<organism evidence="2 3">
    <name type="scientific">Roseateles flavus</name>
    <dbReference type="NCBI Taxonomy" id="3149041"/>
    <lineage>
        <taxon>Bacteria</taxon>
        <taxon>Pseudomonadati</taxon>
        <taxon>Pseudomonadota</taxon>
        <taxon>Betaproteobacteria</taxon>
        <taxon>Burkholderiales</taxon>
        <taxon>Sphaerotilaceae</taxon>
        <taxon>Roseateles</taxon>
    </lineage>
</organism>
<dbReference type="SUPFAM" id="SSF55729">
    <property type="entry name" value="Acyl-CoA N-acyltransferases (Nat)"/>
    <property type="match status" value="1"/>
</dbReference>
<evidence type="ECO:0000259" key="1">
    <source>
        <dbReference type="PROSITE" id="PS51186"/>
    </source>
</evidence>
<dbReference type="RefSeq" id="WP_347611227.1">
    <property type="nucleotide sequence ID" value="NZ_JBDPZC010000007.1"/>
</dbReference>
<proteinExistence type="predicted"/>
<name>A0ABV0GGE8_9BURK</name>
<comment type="caution">
    <text evidence="2">The sequence shown here is derived from an EMBL/GenBank/DDBJ whole genome shotgun (WGS) entry which is preliminary data.</text>
</comment>
<dbReference type="EMBL" id="JBDPZC010000007">
    <property type="protein sequence ID" value="MEO3714153.1"/>
    <property type="molecule type" value="Genomic_DNA"/>
</dbReference>
<dbReference type="EC" id="2.-.-.-" evidence="2"/>
<keyword evidence="3" id="KW-1185">Reference proteome</keyword>
<keyword evidence="2" id="KW-0808">Transferase</keyword>